<dbReference type="Pfam" id="PF00015">
    <property type="entry name" value="MCPsignal"/>
    <property type="match status" value="1"/>
</dbReference>
<comment type="subcellular location">
    <subcellularLocation>
        <location evidence="1">Cell membrane</location>
    </subcellularLocation>
</comment>
<dbReference type="PANTHER" id="PTHR32089:SF112">
    <property type="entry name" value="LYSOZYME-LIKE PROTEIN-RELATED"/>
    <property type="match status" value="1"/>
</dbReference>
<evidence type="ECO:0000256" key="3">
    <source>
        <dbReference type="ARBA" id="ARBA00023136"/>
    </source>
</evidence>
<dbReference type="Proteomes" id="UP000602284">
    <property type="component" value="Unassembled WGS sequence"/>
</dbReference>
<dbReference type="PROSITE" id="PS50111">
    <property type="entry name" value="CHEMOTAXIS_TRANSDUC_2"/>
    <property type="match status" value="1"/>
</dbReference>
<dbReference type="InterPro" id="IPR024478">
    <property type="entry name" value="HlyB_4HB_MCP"/>
</dbReference>
<keyword evidence="13" id="KW-1185">Reference proteome</keyword>
<dbReference type="InterPro" id="IPR004089">
    <property type="entry name" value="MCPsignal_dom"/>
</dbReference>
<dbReference type="CDD" id="cd11386">
    <property type="entry name" value="MCP_signal"/>
    <property type="match status" value="1"/>
</dbReference>
<evidence type="ECO:0000256" key="8">
    <source>
        <dbReference type="SAM" id="MobiDB-lite"/>
    </source>
</evidence>
<evidence type="ECO:0000256" key="6">
    <source>
        <dbReference type="PROSITE-ProRule" id="PRU00284"/>
    </source>
</evidence>
<dbReference type="SMART" id="SM00304">
    <property type="entry name" value="HAMP"/>
    <property type="match status" value="1"/>
</dbReference>
<keyword evidence="3 9" id="KW-0472">Membrane</keyword>
<dbReference type="CDD" id="cd06225">
    <property type="entry name" value="HAMP"/>
    <property type="match status" value="1"/>
</dbReference>
<organism evidence="12 13">
    <name type="scientific">Tumebacillus amylolyticus</name>
    <dbReference type="NCBI Taxonomy" id="2801339"/>
    <lineage>
        <taxon>Bacteria</taxon>
        <taxon>Bacillati</taxon>
        <taxon>Bacillota</taxon>
        <taxon>Bacilli</taxon>
        <taxon>Bacillales</taxon>
        <taxon>Alicyclobacillaceae</taxon>
        <taxon>Tumebacillus</taxon>
    </lineage>
</organism>
<evidence type="ECO:0000256" key="5">
    <source>
        <dbReference type="ARBA" id="ARBA00029447"/>
    </source>
</evidence>
<keyword evidence="7" id="KW-0175">Coiled coil</keyword>
<dbReference type="Gene3D" id="1.10.287.950">
    <property type="entry name" value="Methyl-accepting chemotaxis protein"/>
    <property type="match status" value="1"/>
</dbReference>
<keyword evidence="9" id="KW-1133">Transmembrane helix</keyword>
<dbReference type="Pfam" id="PF12729">
    <property type="entry name" value="4HB_MCP_1"/>
    <property type="match status" value="1"/>
</dbReference>
<sequence>MTTKKYFKTALKKSGILSLLDRFYEAVDNRFKLRLSQKLGLIIFVTFCGIVLVGATSIFQLSRLNNDMEKALTENLTAMRLAEDMKVQVSQYDRLIVNYIRTDTNDGRKVLSTNLDKLNLQMKQSIEEYEKVATTEEDQKKVAELKKNWQSYSDAQNKVIEESLKSQIVAFQLWEGNLSASYKKLTSTLDDINKKNVAVIEDSKSVLHTTYVSSWVMTLVVIAVIAILAGALGLATNRYFLKRISRLVEVNEVLADGDLRVDPNIRAHDELGQLARSTSAVIANLRVIIGQVGEASYQVAAASQRMATSAEESNRAGHSVAITVQEVAEGTSRQVERSQDSANLMNQLAEAVGEITTTMDVIVGKAEETSQVASIGREVLELTSEQIDGIRDANTDTVEAFEVLYHQLSRIIEIVNVITEIAAQTNLLALNAAIEAARAGEHGRGFAVVAGEVKLLADQSSKAANEVRDIVSDSQQGMETMKAALAGTNKRVGDGVRAMNETNRSFDVILSSIEEMLTQVQTVASTTDSIASSTQQVLGNIEDVASITEEAAASVEEVSAATQQQLAGMQEISSAATVLAGLAEQLDHSVRRFKMEEALYGSNSFGLESVEDLEAEFESEMPNEMALASAAALADLEGLVIETVEVVEEADFDREEAYAELRAEVAAQEEVSDELPSETPDPEDNDK</sequence>
<evidence type="ECO:0000256" key="4">
    <source>
        <dbReference type="ARBA" id="ARBA00023224"/>
    </source>
</evidence>
<protein>
    <submittedName>
        <fullName evidence="12">MCP four helix bundle domain-containing protein</fullName>
    </submittedName>
</protein>
<dbReference type="InterPro" id="IPR003660">
    <property type="entry name" value="HAMP_dom"/>
</dbReference>
<dbReference type="RefSeq" id="WP_201634108.1">
    <property type="nucleotide sequence ID" value="NZ_JAEQNB010000002.1"/>
</dbReference>
<dbReference type="PANTHER" id="PTHR32089">
    <property type="entry name" value="METHYL-ACCEPTING CHEMOTAXIS PROTEIN MCPB"/>
    <property type="match status" value="1"/>
</dbReference>
<accession>A0ABS1J9D8</accession>
<feature type="coiled-coil region" evidence="7">
    <location>
        <begin position="108"/>
        <end position="146"/>
    </location>
</feature>
<feature type="transmembrane region" description="Helical" evidence="9">
    <location>
        <begin position="215"/>
        <end position="236"/>
    </location>
</feature>
<dbReference type="SMART" id="SM00283">
    <property type="entry name" value="MA"/>
    <property type="match status" value="1"/>
</dbReference>
<evidence type="ECO:0000259" key="10">
    <source>
        <dbReference type="PROSITE" id="PS50111"/>
    </source>
</evidence>
<keyword evidence="9" id="KW-0812">Transmembrane</keyword>
<feature type="compositionally biased region" description="Acidic residues" evidence="8">
    <location>
        <begin position="670"/>
        <end position="687"/>
    </location>
</feature>
<evidence type="ECO:0000256" key="1">
    <source>
        <dbReference type="ARBA" id="ARBA00004236"/>
    </source>
</evidence>
<feature type="domain" description="Methyl-accepting transducer" evidence="10">
    <location>
        <begin position="309"/>
        <end position="545"/>
    </location>
</feature>
<dbReference type="PROSITE" id="PS50885">
    <property type="entry name" value="HAMP"/>
    <property type="match status" value="1"/>
</dbReference>
<comment type="caution">
    <text evidence="12">The sequence shown here is derived from an EMBL/GenBank/DDBJ whole genome shotgun (WGS) entry which is preliminary data.</text>
</comment>
<evidence type="ECO:0000313" key="13">
    <source>
        <dbReference type="Proteomes" id="UP000602284"/>
    </source>
</evidence>
<proteinExistence type="inferred from homology"/>
<feature type="transmembrane region" description="Helical" evidence="9">
    <location>
        <begin position="39"/>
        <end position="59"/>
    </location>
</feature>
<reference evidence="12 13" key="1">
    <citation type="submission" date="2021-01" db="EMBL/GenBank/DDBJ databases">
        <title>Tumebacillus sp. strain ITR2 16S ribosomal RNA gene Genome sequencing and assembly.</title>
        <authorList>
            <person name="Kang M."/>
        </authorList>
    </citation>
    <scope>NUCLEOTIDE SEQUENCE [LARGE SCALE GENOMIC DNA]</scope>
    <source>
        <strain evidence="12 13">ITR2</strain>
    </source>
</reference>
<gene>
    <name evidence="12" type="ORF">JJB07_09445</name>
</gene>
<dbReference type="SUPFAM" id="SSF58104">
    <property type="entry name" value="Methyl-accepting chemotaxis protein (MCP) signaling domain"/>
    <property type="match status" value="1"/>
</dbReference>
<comment type="similarity">
    <text evidence="5">Belongs to the methyl-accepting chemotaxis (MCP) protein family.</text>
</comment>
<feature type="domain" description="HAMP" evidence="11">
    <location>
        <begin position="238"/>
        <end position="290"/>
    </location>
</feature>
<evidence type="ECO:0000259" key="11">
    <source>
        <dbReference type="PROSITE" id="PS50885"/>
    </source>
</evidence>
<dbReference type="Gene3D" id="6.10.340.10">
    <property type="match status" value="1"/>
</dbReference>
<evidence type="ECO:0000313" key="12">
    <source>
        <dbReference type="EMBL" id="MBL0386876.1"/>
    </source>
</evidence>
<feature type="region of interest" description="Disordered" evidence="8">
    <location>
        <begin position="664"/>
        <end position="687"/>
    </location>
</feature>
<evidence type="ECO:0000256" key="7">
    <source>
        <dbReference type="SAM" id="Coils"/>
    </source>
</evidence>
<keyword evidence="2" id="KW-1003">Cell membrane</keyword>
<dbReference type="Pfam" id="PF00672">
    <property type="entry name" value="HAMP"/>
    <property type="match status" value="1"/>
</dbReference>
<dbReference type="EMBL" id="JAEQNB010000002">
    <property type="protein sequence ID" value="MBL0386876.1"/>
    <property type="molecule type" value="Genomic_DNA"/>
</dbReference>
<name>A0ABS1J9D8_9BACL</name>
<keyword evidence="4 6" id="KW-0807">Transducer</keyword>
<evidence type="ECO:0000256" key="2">
    <source>
        <dbReference type="ARBA" id="ARBA00022475"/>
    </source>
</evidence>
<evidence type="ECO:0000256" key="9">
    <source>
        <dbReference type="SAM" id="Phobius"/>
    </source>
</evidence>